<keyword evidence="2" id="KW-1185">Reference proteome</keyword>
<sequence length="215" mass="23168">VECKYTTFVNLASRPVLPRLDLAPLAAELNSRERLAEAGLATWTCSPITDSGPILRLDSRSVRLTKAQRYGHPCERPILCSSIAPKEMVELVKAHLQRGLGQAKGGHQGGLRAESRAVAARPQKEWSWAALREYNRGIEWAGWAEGLPRGLGAPANLYADSRLCARAVVVLGCRPGTPVMRERVRAGVEEWGAQGGNALGGDAILVCSNHSLTLA</sequence>
<proteinExistence type="predicted"/>
<gene>
    <name evidence="1" type="ORF">CYMTET_34525</name>
</gene>
<dbReference type="EMBL" id="LGRX02021761">
    <property type="protein sequence ID" value="KAK3256332.1"/>
    <property type="molecule type" value="Genomic_DNA"/>
</dbReference>
<name>A0AAE0FAY7_9CHLO</name>
<evidence type="ECO:0000313" key="1">
    <source>
        <dbReference type="EMBL" id="KAK3256332.1"/>
    </source>
</evidence>
<reference evidence="1 2" key="1">
    <citation type="journal article" date="2015" name="Genome Biol. Evol.">
        <title>Comparative Genomics of a Bacterivorous Green Alga Reveals Evolutionary Causalities and Consequences of Phago-Mixotrophic Mode of Nutrition.</title>
        <authorList>
            <person name="Burns J.A."/>
            <person name="Paasch A."/>
            <person name="Narechania A."/>
            <person name="Kim E."/>
        </authorList>
    </citation>
    <scope>NUCLEOTIDE SEQUENCE [LARGE SCALE GENOMIC DNA]</scope>
    <source>
        <strain evidence="1 2">PLY_AMNH</strain>
    </source>
</reference>
<dbReference type="InterPro" id="IPR046509">
    <property type="entry name" value="DUF6687"/>
</dbReference>
<dbReference type="Proteomes" id="UP001190700">
    <property type="component" value="Unassembled WGS sequence"/>
</dbReference>
<protein>
    <submittedName>
        <fullName evidence="1">Uncharacterized protein</fullName>
    </submittedName>
</protein>
<dbReference type="AlphaFoldDB" id="A0AAE0FAY7"/>
<organism evidence="1 2">
    <name type="scientific">Cymbomonas tetramitiformis</name>
    <dbReference type="NCBI Taxonomy" id="36881"/>
    <lineage>
        <taxon>Eukaryota</taxon>
        <taxon>Viridiplantae</taxon>
        <taxon>Chlorophyta</taxon>
        <taxon>Pyramimonadophyceae</taxon>
        <taxon>Pyramimonadales</taxon>
        <taxon>Pyramimonadaceae</taxon>
        <taxon>Cymbomonas</taxon>
    </lineage>
</organism>
<evidence type="ECO:0000313" key="2">
    <source>
        <dbReference type="Proteomes" id="UP001190700"/>
    </source>
</evidence>
<accession>A0AAE0FAY7</accession>
<comment type="caution">
    <text evidence="1">The sequence shown here is derived from an EMBL/GenBank/DDBJ whole genome shotgun (WGS) entry which is preliminary data.</text>
</comment>
<feature type="non-terminal residue" evidence="1">
    <location>
        <position position="1"/>
    </location>
</feature>
<dbReference type="Pfam" id="PF20392">
    <property type="entry name" value="DUF6687"/>
    <property type="match status" value="1"/>
</dbReference>